<evidence type="ECO:0000313" key="2">
    <source>
        <dbReference type="EMBL" id="KAK4539519.1"/>
    </source>
</evidence>
<feature type="region of interest" description="Disordered" evidence="1">
    <location>
        <begin position="50"/>
        <end position="70"/>
    </location>
</feature>
<comment type="caution">
    <text evidence="2">The sequence shown here is derived from an EMBL/GenBank/DDBJ whole genome shotgun (WGS) entry which is preliminary data.</text>
</comment>
<protein>
    <submittedName>
        <fullName evidence="2">Uncharacterized protein</fullName>
    </submittedName>
</protein>
<organism evidence="2 3">
    <name type="scientific">Oleoguttula mirabilis</name>
    <dbReference type="NCBI Taxonomy" id="1507867"/>
    <lineage>
        <taxon>Eukaryota</taxon>
        <taxon>Fungi</taxon>
        <taxon>Dikarya</taxon>
        <taxon>Ascomycota</taxon>
        <taxon>Pezizomycotina</taxon>
        <taxon>Dothideomycetes</taxon>
        <taxon>Dothideomycetidae</taxon>
        <taxon>Mycosphaerellales</taxon>
        <taxon>Teratosphaeriaceae</taxon>
        <taxon>Oleoguttula</taxon>
    </lineage>
</organism>
<reference evidence="2 3" key="1">
    <citation type="submission" date="2021-11" db="EMBL/GenBank/DDBJ databases">
        <title>Black yeast isolated from Biological Soil Crust.</title>
        <authorList>
            <person name="Kurbessoian T."/>
        </authorList>
    </citation>
    <scope>NUCLEOTIDE SEQUENCE [LARGE SCALE GENOMIC DNA]</scope>
    <source>
        <strain evidence="2 3">CCFEE 5522</strain>
    </source>
</reference>
<proteinExistence type="predicted"/>
<keyword evidence="3" id="KW-1185">Reference proteome</keyword>
<gene>
    <name evidence="2" type="ORF">LTR36_010864</name>
</gene>
<dbReference type="PANTHER" id="PTHR40628">
    <property type="entry name" value="CHROMO DOMAIN-CONTAINING PROTEIN"/>
    <property type="match status" value="1"/>
</dbReference>
<dbReference type="Proteomes" id="UP001324427">
    <property type="component" value="Unassembled WGS sequence"/>
</dbReference>
<name>A0AAV9J4H0_9PEZI</name>
<dbReference type="AlphaFoldDB" id="A0AAV9J4H0"/>
<evidence type="ECO:0000256" key="1">
    <source>
        <dbReference type="SAM" id="MobiDB-lite"/>
    </source>
</evidence>
<dbReference type="PANTHER" id="PTHR40628:SF1">
    <property type="entry name" value="CHROMO DOMAIN-CONTAINING PROTEIN"/>
    <property type="match status" value="1"/>
</dbReference>
<evidence type="ECO:0000313" key="3">
    <source>
        <dbReference type="Proteomes" id="UP001324427"/>
    </source>
</evidence>
<sequence>MSGSPGGGVPQRARKEAQELVDEILGKRVREPVVGAAGKLAAEIFGKRRKKENTEARRRQRARLAARTHDNPQSRCRNWMLHEGNVHYARNGSAFRNGGYTKLDLRTRTRLGVKDYGAIGIGTVDIVCQRGVGGPDPCVVTMHDVLHVPSAPCSGISIAKLRDADVEAMLGRGGCVMVQKHTTEQMFAGTRVGRLFRVSLFGESAGESPPEQLRFERPFAISLMANEDDVMRFGRAAREIQGVEHVIGAVCGKNHGVSC</sequence>
<accession>A0AAV9J4H0</accession>
<dbReference type="EMBL" id="JAVFHQ010000091">
    <property type="protein sequence ID" value="KAK4539519.1"/>
    <property type="molecule type" value="Genomic_DNA"/>
</dbReference>